<keyword evidence="3 5" id="KW-0689">Ribosomal protein</keyword>
<dbReference type="AlphaFoldDB" id="A0A1G2H2L3"/>
<dbReference type="EMBL" id="MHNZ01000014">
    <property type="protein sequence ID" value="OGZ56550.1"/>
    <property type="molecule type" value="Genomic_DNA"/>
</dbReference>
<dbReference type="Proteomes" id="UP000177954">
    <property type="component" value="Unassembled WGS sequence"/>
</dbReference>
<dbReference type="Pfam" id="PF14693">
    <property type="entry name" value="Ribosomal_TL5_C"/>
    <property type="match status" value="1"/>
</dbReference>
<evidence type="ECO:0000256" key="3">
    <source>
        <dbReference type="ARBA" id="ARBA00022980"/>
    </source>
</evidence>
<dbReference type="InterPro" id="IPR011035">
    <property type="entry name" value="Ribosomal_bL25/Gln-tRNA_synth"/>
</dbReference>
<keyword evidence="4 5" id="KW-0687">Ribonucleoprotein</keyword>
<comment type="caution">
    <text evidence="8">The sequence shown here is derived from an EMBL/GenBank/DDBJ whole genome shotgun (WGS) entry which is preliminary data.</text>
</comment>
<dbReference type="SUPFAM" id="SSF50715">
    <property type="entry name" value="Ribosomal protein L25-like"/>
    <property type="match status" value="1"/>
</dbReference>
<organism evidence="8 9">
    <name type="scientific">Candidatus Ryanbacteria bacterium RIFCSPLOWO2_02_FULL_47_14</name>
    <dbReference type="NCBI Taxonomy" id="1802129"/>
    <lineage>
        <taxon>Bacteria</taxon>
        <taxon>Candidatus Ryaniibacteriota</taxon>
    </lineage>
</organism>
<dbReference type="Gene3D" id="2.40.240.10">
    <property type="entry name" value="Ribosomal Protein L25, Chain P"/>
    <property type="match status" value="1"/>
</dbReference>
<accession>A0A1G2H2L3</accession>
<dbReference type="InterPro" id="IPR020930">
    <property type="entry name" value="Ribosomal_uL5_bac-type"/>
</dbReference>
<dbReference type="InterPro" id="IPR020056">
    <property type="entry name" value="Rbsml_bL25/Gln-tRNA_synth_N"/>
</dbReference>
<evidence type="ECO:0000313" key="8">
    <source>
        <dbReference type="EMBL" id="OGZ56550.1"/>
    </source>
</evidence>
<dbReference type="CDD" id="cd00495">
    <property type="entry name" value="Ribosomal_L25_TL5_CTC"/>
    <property type="match status" value="1"/>
</dbReference>
<feature type="domain" description="Large ribosomal subunit protein bL25 beta" evidence="7">
    <location>
        <begin position="100"/>
        <end position="183"/>
    </location>
</feature>
<evidence type="ECO:0000259" key="6">
    <source>
        <dbReference type="Pfam" id="PF01386"/>
    </source>
</evidence>
<name>A0A1G2H2L3_9BACT</name>
<comment type="subunit">
    <text evidence="5">Part of the 50S ribosomal subunit; part of the 5S rRNA/L5/L18/L25 subcomplex. Contacts the 5S rRNA. Binds to the 5S rRNA independently of L5 and L18.</text>
</comment>
<dbReference type="GO" id="GO:0022625">
    <property type="term" value="C:cytosolic large ribosomal subunit"/>
    <property type="evidence" value="ECO:0007669"/>
    <property type="project" value="TreeGrafter"/>
</dbReference>
<protein>
    <recommendedName>
        <fullName evidence="5">Large ribosomal subunit protein bL25</fullName>
    </recommendedName>
    <alternativeName>
        <fullName evidence="5">General stress protein CTC</fullName>
    </alternativeName>
</protein>
<dbReference type="PANTHER" id="PTHR33284">
    <property type="entry name" value="RIBOSOMAL PROTEIN L25/GLN-TRNA SYNTHETASE, ANTI-CODON-BINDING DOMAIN-CONTAINING PROTEIN"/>
    <property type="match status" value="1"/>
</dbReference>
<evidence type="ECO:0000256" key="5">
    <source>
        <dbReference type="HAMAP-Rule" id="MF_01334"/>
    </source>
</evidence>
<dbReference type="Pfam" id="PF01386">
    <property type="entry name" value="Ribosomal_L25p"/>
    <property type="match status" value="1"/>
</dbReference>
<dbReference type="STRING" id="1802129.A3J04_03945"/>
<gene>
    <name evidence="5" type="primary">rplY</name>
    <name evidence="5" type="synonym">ctc</name>
    <name evidence="8" type="ORF">A3J04_03945</name>
</gene>
<keyword evidence="2 5" id="KW-0694">RNA-binding</keyword>
<dbReference type="InterPro" id="IPR029751">
    <property type="entry name" value="Ribosomal_L25_dom"/>
</dbReference>
<dbReference type="NCBIfam" id="TIGR00731">
    <property type="entry name" value="bL25_bact_ctc"/>
    <property type="match status" value="1"/>
</dbReference>
<evidence type="ECO:0000256" key="2">
    <source>
        <dbReference type="ARBA" id="ARBA00022884"/>
    </source>
</evidence>
<evidence type="ECO:0000256" key="4">
    <source>
        <dbReference type="ARBA" id="ARBA00023274"/>
    </source>
</evidence>
<sequence length="222" mass="24516">MHQLTATKRDIFGKKTTLLREKGFLPAVLYGGGGDSQALTVEKTEFLKAWKNAGESSVLNLAIDGDGMKSVLIHDVMIDPVKSNPLHVDFYEVAQNRLLKLHVPLVFVGESDVVKSLGGVLVKVLHEVEVEALPRDLPHEIKVDISLIKSFADHILLKDLVIPAGVVLHGDKDTMIVKVDEPRTTEEIESLEKPAEIDLEKIEVEKKGKTDGEITEEVSEEK</sequence>
<dbReference type="GO" id="GO:0006412">
    <property type="term" value="P:translation"/>
    <property type="evidence" value="ECO:0007669"/>
    <property type="project" value="UniProtKB-UniRule"/>
</dbReference>
<keyword evidence="1 5" id="KW-0699">rRNA-binding</keyword>
<reference evidence="8 9" key="1">
    <citation type="journal article" date="2016" name="Nat. Commun.">
        <title>Thousands of microbial genomes shed light on interconnected biogeochemical processes in an aquifer system.</title>
        <authorList>
            <person name="Anantharaman K."/>
            <person name="Brown C.T."/>
            <person name="Hug L.A."/>
            <person name="Sharon I."/>
            <person name="Castelle C.J."/>
            <person name="Probst A.J."/>
            <person name="Thomas B.C."/>
            <person name="Singh A."/>
            <person name="Wilkins M.J."/>
            <person name="Karaoz U."/>
            <person name="Brodie E.L."/>
            <person name="Williams K.H."/>
            <person name="Hubbard S.S."/>
            <person name="Banfield J.F."/>
        </authorList>
    </citation>
    <scope>NUCLEOTIDE SEQUENCE [LARGE SCALE GENOMIC DNA]</scope>
</reference>
<dbReference type="GO" id="GO:0008097">
    <property type="term" value="F:5S rRNA binding"/>
    <property type="evidence" value="ECO:0007669"/>
    <property type="project" value="InterPro"/>
</dbReference>
<feature type="domain" description="Large ribosomal subunit protein bL25 L25" evidence="6">
    <location>
        <begin position="4"/>
        <end position="90"/>
    </location>
</feature>
<evidence type="ECO:0000259" key="7">
    <source>
        <dbReference type="Pfam" id="PF14693"/>
    </source>
</evidence>
<evidence type="ECO:0000256" key="1">
    <source>
        <dbReference type="ARBA" id="ARBA00022730"/>
    </source>
</evidence>
<dbReference type="InterPro" id="IPR020057">
    <property type="entry name" value="Ribosomal_bL25_b-dom"/>
</dbReference>
<comment type="function">
    <text evidence="5">This is one of the proteins that binds to the 5S RNA in the ribosome where it forms part of the central protuberance.</text>
</comment>
<comment type="similarity">
    <text evidence="5">Belongs to the bacterial ribosomal protein bL25 family. CTC subfamily.</text>
</comment>
<dbReference type="GO" id="GO:0003735">
    <property type="term" value="F:structural constituent of ribosome"/>
    <property type="evidence" value="ECO:0007669"/>
    <property type="project" value="InterPro"/>
</dbReference>
<evidence type="ECO:0000313" key="9">
    <source>
        <dbReference type="Proteomes" id="UP000177954"/>
    </source>
</evidence>
<dbReference type="PANTHER" id="PTHR33284:SF1">
    <property type="entry name" value="RIBOSOMAL PROTEIN L25_GLN-TRNA SYNTHETASE, ANTI-CODON-BINDING DOMAIN-CONTAINING PROTEIN"/>
    <property type="match status" value="1"/>
</dbReference>
<dbReference type="Gene3D" id="2.170.120.20">
    <property type="entry name" value="Ribosomal protein L25, beta domain"/>
    <property type="match status" value="1"/>
</dbReference>
<dbReference type="HAMAP" id="MF_01334">
    <property type="entry name" value="Ribosomal_bL25_CTC"/>
    <property type="match status" value="1"/>
</dbReference>
<proteinExistence type="inferred from homology"/>
<dbReference type="InterPro" id="IPR037121">
    <property type="entry name" value="Ribosomal_bL25_C"/>
</dbReference>
<dbReference type="InterPro" id="IPR001021">
    <property type="entry name" value="Ribosomal_bL25_long"/>
</dbReference>